<accession>A0ABV2C543</accession>
<keyword evidence="4" id="KW-1185">Reference proteome</keyword>
<evidence type="ECO:0000313" key="4">
    <source>
        <dbReference type="Proteomes" id="UP001548587"/>
    </source>
</evidence>
<evidence type="ECO:0000313" key="3">
    <source>
        <dbReference type="EMBL" id="MET1474228.1"/>
    </source>
</evidence>
<feature type="compositionally biased region" description="Basic residues" evidence="1">
    <location>
        <begin position="42"/>
        <end position="52"/>
    </location>
</feature>
<evidence type="ECO:0000256" key="1">
    <source>
        <dbReference type="SAM" id="MobiDB-lite"/>
    </source>
</evidence>
<feature type="region of interest" description="Disordered" evidence="1">
    <location>
        <begin position="27"/>
        <end position="62"/>
    </location>
</feature>
<evidence type="ECO:0000259" key="2">
    <source>
        <dbReference type="Pfam" id="PF09850"/>
    </source>
</evidence>
<proteinExistence type="predicted"/>
<dbReference type="InterPro" id="IPR017732">
    <property type="entry name" value="T4/T6SS_DotU"/>
</dbReference>
<dbReference type="RefSeq" id="WP_245170165.1">
    <property type="nucleotide sequence ID" value="NZ_JBEWCH010000004.1"/>
</dbReference>
<dbReference type="PANTHER" id="PTHR38033">
    <property type="entry name" value="MEMBRANE PROTEIN-RELATED"/>
    <property type="match status" value="1"/>
</dbReference>
<dbReference type="InterPro" id="IPR038522">
    <property type="entry name" value="T4/T6SS_DotU_sf"/>
</dbReference>
<dbReference type="EMBL" id="JBEWCH010000004">
    <property type="protein sequence ID" value="MET1474228.1"/>
    <property type="molecule type" value="Genomic_DNA"/>
</dbReference>
<dbReference type="PANTHER" id="PTHR38033:SF1">
    <property type="entry name" value="DOTU FAMILY TYPE IV_VI SECRETION SYSTEM PROTEIN"/>
    <property type="match status" value="1"/>
</dbReference>
<gene>
    <name evidence="3" type="primary">icmH</name>
    <name evidence="3" type="ORF">ABXL37_08200</name>
</gene>
<reference evidence="3 4" key="1">
    <citation type="submission" date="2024-06" db="EMBL/GenBank/DDBJ databases">
        <title>Burkholderia sola in Mexico.</title>
        <authorList>
            <person name="Estrada P."/>
        </authorList>
    </citation>
    <scope>NUCLEOTIDE SEQUENCE [LARGE SCALE GENOMIC DNA]</scope>
    <source>
        <strain evidence="3 4">CpTa8-5</strain>
    </source>
</reference>
<feature type="domain" description="Type IV / VI secretion system DotU" evidence="2">
    <location>
        <begin position="77"/>
        <end position="280"/>
    </location>
</feature>
<sequence length="315" mass="35167">MNRILNFPGMTQSVSAPKTVSARRVLAPPRRPNSTFLSSKNTRQRSNSRRSRPLGSISPPEDEQARLAAVRDHRNALLESSRVLLRAFVDMPALIDIGHDERLRDLLMDEVRVFERLCVRANIRDDHMIGARYCLCTALDEVAMRELVARGDTSGSVAWASDALTQRIGEDNRGGSKIYTLSLRLLKDDADHWPLLEVIYRIFSLGFEGRYLHGKTFGVHERVRERIYNAIAVHLPPDPDALSPHAQSTATARRTFHFEIPVRMSVALLSVALCALYVFCRAELDAQADDVHRQLSNIAHVASGSAIDPVASAAR</sequence>
<dbReference type="Proteomes" id="UP001548587">
    <property type="component" value="Unassembled WGS sequence"/>
</dbReference>
<dbReference type="NCBIfam" id="NF038228">
    <property type="entry name" value="IcmH_DotU_IVB"/>
    <property type="match status" value="1"/>
</dbReference>
<dbReference type="NCBIfam" id="TIGR03349">
    <property type="entry name" value="IV_VI_DotU"/>
    <property type="match status" value="1"/>
</dbReference>
<name>A0ABV2C543_9BURK</name>
<dbReference type="Pfam" id="PF09850">
    <property type="entry name" value="DotU"/>
    <property type="match status" value="1"/>
</dbReference>
<organism evidence="3 4">
    <name type="scientific">Burkholderia sola</name>
    <dbReference type="NCBI Taxonomy" id="2843302"/>
    <lineage>
        <taxon>Bacteria</taxon>
        <taxon>Pseudomonadati</taxon>
        <taxon>Pseudomonadota</taxon>
        <taxon>Betaproteobacteria</taxon>
        <taxon>Burkholderiales</taxon>
        <taxon>Burkholderiaceae</taxon>
        <taxon>Burkholderia</taxon>
        <taxon>Burkholderia cepacia complex</taxon>
    </lineage>
</organism>
<dbReference type="Gene3D" id="1.25.40.590">
    <property type="entry name" value="Type IV / VI secretion system, DotU"/>
    <property type="match status" value="1"/>
</dbReference>
<comment type="caution">
    <text evidence="3">The sequence shown here is derived from an EMBL/GenBank/DDBJ whole genome shotgun (WGS) entry which is preliminary data.</text>
</comment>
<protein>
    <submittedName>
        <fullName evidence="3">Type IVB secretion system protein IcmH/DotU</fullName>
    </submittedName>
</protein>